<comment type="similarity">
    <text evidence="1">Belongs to the protease inhibitor I13 (potato type I serine protease inhibitor) family.</text>
</comment>
<dbReference type="SUPFAM" id="SSF54654">
    <property type="entry name" value="CI-2 family of serine protease inhibitors"/>
    <property type="match status" value="1"/>
</dbReference>
<comment type="caution">
    <text evidence="5">The sequence shown here is derived from an EMBL/GenBank/DDBJ whole genome shotgun (WGS) entry which is preliminary data.</text>
</comment>
<evidence type="ECO:0000313" key="6">
    <source>
        <dbReference type="Proteomes" id="UP000188268"/>
    </source>
</evidence>
<sequence>MSSYQDGGKSSCQETVVEKEETVKENRDFDDGKKRSWPELKGENVEIAKATILKERPDVYVVVLPEGAPWTMDYRSNRVRLAVNEKDQVVNVPVIG</sequence>
<dbReference type="GO" id="GO:0004867">
    <property type="term" value="F:serine-type endopeptidase inhibitor activity"/>
    <property type="evidence" value="ECO:0007669"/>
    <property type="project" value="UniProtKB-KW"/>
</dbReference>
<keyword evidence="2" id="KW-0646">Protease inhibitor</keyword>
<name>A0A1R3I773_COCAP</name>
<feature type="compositionally biased region" description="Basic and acidic residues" evidence="4">
    <location>
        <begin position="16"/>
        <end position="37"/>
    </location>
</feature>
<evidence type="ECO:0000256" key="2">
    <source>
        <dbReference type="ARBA" id="ARBA00022690"/>
    </source>
</evidence>
<evidence type="ECO:0000313" key="5">
    <source>
        <dbReference type="EMBL" id="OMO78437.1"/>
    </source>
</evidence>
<accession>A0A1R3I773</accession>
<dbReference type="PANTHER" id="PTHR33091:SF53">
    <property type="entry name" value="OS08G0441300 PROTEIN"/>
    <property type="match status" value="1"/>
</dbReference>
<evidence type="ECO:0000256" key="3">
    <source>
        <dbReference type="ARBA" id="ARBA00022900"/>
    </source>
</evidence>
<dbReference type="Gramene" id="OMO78437">
    <property type="protein sequence ID" value="OMO78437"/>
    <property type="gene ID" value="CCACVL1_14392"/>
</dbReference>
<dbReference type="PRINTS" id="PR00292">
    <property type="entry name" value="POTATOINHBTR"/>
</dbReference>
<gene>
    <name evidence="5" type="ORF">CCACVL1_14392</name>
</gene>
<feature type="compositionally biased region" description="Polar residues" evidence="4">
    <location>
        <begin position="1"/>
        <end position="13"/>
    </location>
</feature>
<dbReference type="Pfam" id="PF00280">
    <property type="entry name" value="potato_inhibit"/>
    <property type="match status" value="1"/>
</dbReference>
<dbReference type="OMA" id="MHRQASI"/>
<proteinExistence type="inferred from homology"/>
<evidence type="ECO:0000256" key="4">
    <source>
        <dbReference type="SAM" id="MobiDB-lite"/>
    </source>
</evidence>
<reference evidence="5 6" key="1">
    <citation type="submission" date="2013-09" db="EMBL/GenBank/DDBJ databases">
        <title>Corchorus capsularis genome sequencing.</title>
        <authorList>
            <person name="Alam M."/>
            <person name="Haque M.S."/>
            <person name="Islam M.S."/>
            <person name="Emdad E.M."/>
            <person name="Islam M.M."/>
            <person name="Ahmed B."/>
            <person name="Halim A."/>
            <person name="Hossen Q.M.M."/>
            <person name="Hossain M.Z."/>
            <person name="Ahmed R."/>
            <person name="Khan M.M."/>
            <person name="Islam R."/>
            <person name="Rashid M.M."/>
            <person name="Khan S.A."/>
            <person name="Rahman M.S."/>
            <person name="Alam M."/>
        </authorList>
    </citation>
    <scope>NUCLEOTIDE SEQUENCE [LARGE SCALE GENOMIC DNA]</scope>
    <source>
        <strain evidence="6">cv. CVL-1</strain>
        <tissue evidence="5">Whole seedling</tissue>
    </source>
</reference>
<evidence type="ECO:0000256" key="1">
    <source>
        <dbReference type="ARBA" id="ARBA00008210"/>
    </source>
</evidence>
<keyword evidence="6" id="KW-1185">Reference proteome</keyword>
<keyword evidence="3" id="KW-0722">Serine protease inhibitor</keyword>
<dbReference type="AlphaFoldDB" id="A0A1R3I773"/>
<feature type="region of interest" description="Disordered" evidence="4">
    <location>
        <begin position="1"/>
        <end position="37"/>
    </location>
</feature>
<organism evidence="5 6">
    <name type="scientific">Corchorus capsularis</name>
    <name type="common">Jute</name>
    <dbReference type="NCBI Taxonomy" id="210143"/>
    <lineage>
        <taxon>Eukaryota</taxon>
        <taxon>Viridiplantae</taxon>
        <taxon>Streptophyta</taxon>
        <taxon>Embryophyta</taxon>
        <taxon>Tracheophyta</taxon>
        <taxon>Spermatophyta</taxon>
        <taxon>Magnoliopsida</taxon>
        <taxon>eudicotyledons</taxon>
        <taxon>Gunneridae</taxon>
        <taxon>Pentapetalae</taxon>
        <taxon>rosids</taxon>
        <taxon>malvids</taxon>
        <taxon>Malvales</taxon>
        <taxon>Malvaceae</taxon>
        <taxon>Grewioideae</taxon>
        <taxon>Apeibeae</taxon>
        <taxon>Corchorus</taxon>
    </lineage>
</organism>
<dbReference type="GO" id="GO:0009611">
    <property type="term" value="P:response to wounding"/>
    <property type="evidence" value="ECO:0007669"/>
    <property type="project" value="InterPro"/>
</dbReference>
<dbReference type="EMBL" id="AWWV01010567">
    <property type="protein sequence ID" value="OMO78437.1"/>
    <property type="molecule type" value="Genomic_DNA"/>
</dbReference>
<dbReference type="InterPro" id="IPR000864">
    <property type="entry name" value="Prot_inh_pot1"/>
</dbReference>
<dbReference type="OrthoDB" id="10013825at2759"/>
<protein>
    <submittedName>
        <fullName evidence="5">Proteinase inhibitor I13, potato inhibitor I</fullName>
    </submittedName>
</protein>
<dbReference type="Proteomes" id="UP000188268">
    <property type="component" value="Unassembled WGS sequence"/>
</dbReference>
<dbReference type="Gene3D" id="3.30.10.10">
    <property type="entry name" value="Trypsin Inhibitor V, subunit A"/>
    <property type="match status" value="1"/>
</dbReference>
<dbReference type="InterPro" id="IPR036354">
    <property type="entry name" value="Prot_inh_pot1_sf"/>
</dbReference>
<dbReference type="PANTHER" id="PTHR33091">
    <property type="entry name" value="PROTEIN, PUTATIVE, EXPRESSED-RELATED"/>
    <property type="match status" value="1"/>
</dbReference>